<comment type="subcellular location">
    <subcellularLocation>
        <location evidence="1">Mitochondrion</location>
    </subcellularLocation>
</comment>
<dbReference type="GO" id="GO:0003735">
    <property type="term" value="F:structural constituent of ribosome"/>
    <property type="evidence" value="ECO:0007669"/>
    <property type="project" value="TreeGrafter"/>
</dbReference>
<dbReference type="OrthoDB" id="421327at2759"/>
<evidence type="ECO:0000256" key="3">
    <source>
        <dbReference type="ARBA" id="ARBA00022946"/>
    </source>
</evidence>
<evidence type="ECO:0000256" key="7">
    <source>
        <dbReference type="ARBA" id="ARBA00045681"/>
    </source>
</evidence>
<keyword evidence="5" id="KW-0411">Iron-sulfur</keyword>
<dbReference type="GO" id="GO:0051536">
    <property type="term" value="F:iron-sulfur cluster binding"/>
    <property type="evidence" value="ECO:0007669"/>
    <property type="project" value="UniProtKB-KW"/>
</dbReference>
<dbReference type="PANTHER" id="PTHR13184">
    <property type="entry name" value="37S RIBOSOMAL PROTEIN S22"/>
    <property type="match status" value="1"/>
</dbReference>
<evidence type="ECO:0000256" key="9">
    <source>
        <dbReference type="SAM" id="SignalP"/>
    </source>
</evidence>
<feature type="region of interest" description="Disordered" evidence="8">
    <location>
        <begin position="1021"/>
        <end position="1058"/>
    </location>
</feature>
<reference evidence="11" key="1">
    <citation type="journal article" date="2014" name="BMC Genomics">
        <title>Genome characteristics reveal the impact of lichenization on lichen-forming fungus Endocarpon pusillum Hedwig (Verrucariales, Ascomycota).</title>
        <authorList>
            <person name="Wang Y.-Y."/>
            <person name="Liu B."/>
            <person name="Zhang X.-Y."/>
            <person name="Zhou Q.-M."/>
            <person name="Zhang T."/>
            <person name="Li H."/>
            <person name="Yu Y.-F."/>
            <person name="Zhang X.-L."/>
            <person name="Hao X.-Y."/>
            <person name="Wang M."/>
            <person name="Wang L."/>
            <person name="Wei J.-C."/>
        </authorList>
    </citation>
    <scope>NUCLEOTIDE SEQUENCE [LARGE SCALE GENOMIC DNA]</scope>
    <source>
        <strain evidence="11">Z07020 / HMAS-L-300199</strain>
    </source>
</reference>
<dbReference type="HOGENOM" id="CLU_007075_1_1_1"/>
<evidence type="ECO:0000313" key="11">
    <source>
        <dbReference type="Proteomes" id="UP000019373"/>
    </source>
</evidence>
<dbReference type="GeneID" id="19240434"/>
<keyword evidence="11" id="KW-1185">Reference proteome</keyword>
<dbReference type="GO" id="GO:0046872">
    <property type="term" value="F:metal ion binding"/>
    <property type="evidence" value="ECO:0007669"/>
    <property type="project" value="UniProtKB-KW"/>
</dbReference>
<dbReference type="PANTHER" id="PTHR13184:SF5">
    <property type="entry name" value="METHYLTRANSFERASE-LIKE PROTEIN 17, MITOCHONDRIAL"/>
    <property type="match status" value="1"/>
</dbReference>
<feature type="compositionally biased region" description="Polar residues" evidence="8">
    <location>
        <begin position="1182"/>
        <end position="1193"/>
    </location>
</feature>
<feature type="region of interest" description="Disordered" evidence="8">
    <location>
        <begin position="261"/>
        <end position="287"/>
    </location>
</feature>
<accession>U1HIB3</accession>
<dbReference type="Proteomes" id="UP000019373">
    <property type="component" value="Unassembled WGS sequence"/>
</dbReference>
<sequence length="1247" mass="137230">MKFSVTTLALLGGTLPIVFSSPSLQNNAPSSQYCSRHPRHQKCETSSSPVISSTEVATIATSTAAVTTTPTTSSTPAPTPPANCSAGSLQITDLIWVNVSSNLDCPLAVDPEGLCFTGKPVQPAGYGPPDYVFFTVRSTFTNRSSSCIYQNPGSVPAGGEPGRAGITKCSTGDQSFIFSFSAGASNGMGGSQTAELSVTDLLTNCNMLSRKLRPRLCQTCRDDLLALFENGFASSSTYNVYRQRSAWSALPRPLYRGKGIRPFSSKHASSNSNDAPKPPSDAASTDAEVVSQIYHAQLEAITQQRRMPKVGDLNELGLEYTTERLDEIVHHQWEAENAAVFESPEVTAKATQGTRQVMERYEQDLEALGKGIDESFRDSSETPAILQDEGIAEFPTQGEGEFLTDLPNPVQALRNSDASVAEVVRAARQMHGEYLPEGVLSENESKTYYRLYGEPLERVPEGKEIYLDEERALHELLNQEGETVAYDRKGSESDVNEEDSPPNSDRNQLNLTKSYNQRALEVAEQIGGEFRPYEDNAATEEEAVERGHPLTLAGRFSTSPRTIYLPQESFVQPIQKMLSEYSNNHVREMCERVFGGPGLPNSPLTPRIGRTLPQTSIPLDASQHGMGPMEANAYVSAIWPSTYAAITSVLVETRKRLGSQWLRDLLTKEGGASVLDAGGGGVGILAWRDIIAAEWEALHSSDASPPPTPLGKSTVLAGADSLRYRAASLLGNTTFLPRLPDYVHLRDRATLSDDRPAAQRKQFDVIIAPHTLWSLGEEWQRKHQVQNLWSLLNPDSGVLILIEKGVPRGFEVIAGARELLLSRYIATADSPNYETKLDSSDEDRLVQKGKGVIIAPCTNHAPCPMYPVPGVSRGRKDYCSFQQRYIRPPFLQRILGAKDRNSDDVDFSYIAVQKGRDLQDTSITNGPVTQGQDATDSAFEGYEDATDPTETAQVNALTLPRLILPPLKRPGHVTVDLCTPAGKIDRWIISKSFSKTAYRDARKASWGDLWALGAKTRVPRNLQLGGEKSKRGKSQKERLMNKARSMVEEMKEEKRADRAMEAELERSIDAESQAILEAEDDDFDADAAEILKEIEQEREQKKVEARSQRAKLRQRRAPSANPLQEEDAPKPQPFHQSATNHMSNDSGTNSSGEDASSFETPESLSPSDLAALADYAAESRADQLNSQSLSRLSGHSAKIRMRRGENKFEEPEKEKWRAGIERRKAEGRAEKKGRNGRRSFRDRGTSR</sequence>
<comment type="function">
    <text evidence="7">Mitochondrial ribosome (mitoribosome) assembly factor. Binds at the interface of the head and body domains of the mitochondrial small ribosomal subunit (mt-SSU), occluding the mRNA channel and preventing compaction of the head domain towards the body. Probable inactive methyltransferase: retains the characteristic folding and ability to bind S-adenosyl-L-methionine, but it probably lost its methyltransferase activity.</text>
</comment>
<feature type="compositionally biased region" description="Basic and acidic residues" evidence="8">
    <location>
        <begin position="1034"/>
        <end position="1058"/>
    </location>
</feature>
<dbReference type="AlphaFoldDB" id="U1HIB3"/>
<evidence type="ECO:0000256" key="5">
    <source>
        <dbReference type="ARBA" id="ARBA00023014"/>
    </source>
</evidence>
<keyword evidence="2" id="KW-0479">Metal-binding</keyword>
<keyword evidence="4" id="KW-0408">Iron</keyword>
<evidence type="ECO:0000256" key="1">
    <source>
        <dbReference type="ARBA" id="ARBA00004173"/>
    </source>
</evidence>
<feature type="compositionally biased region" description="Low complexity" evidence="8">
    <location>
        <begin position="62"/>
        <end position="76"/>
    </location>
</feature>
<feature type="chain" id="PRO_5004612611" description="37S ribosomal protein Rsm22" evidence="9">
    <location>
        <begin position="21"/>
        <end position="1247"/>
    </location>
</feature>
<evidence type="ECO:0000256" key="6">
    <source>
        <dbReference type="ARBA" id="ARBA00023128"/>
    </source>
</evidence>
<keyword evidence="3" id="KW-0809">Transit peptide</keyword>
<keyword evidence="6" id="KW-0496">Mitochondrion</keyword>
<dbReference type="GO" id="GO:0006412">
    <property type="term" value="P:translation"/>
    <property type="evidence" value="ECO:0007669"/>
    <property type="project" value="InterPro"/>
</dbReference>
<evidence type="ECO:0008006" key="12">
    <source>
        <dbReference type="Google" id="ProtNLM"/>
    </source>
</evidence>
<dbReference type="EMBL" id="KE721373">
    <property type="protein sequence ID" value="ERF69940.1"/>
    <property type="molecule type" value="Genomic_DNA"/>
</dbReference>
<evidence type="ECO:0000256" key="4">
    <source>
        <dbReference type="ARBA" id="ARBA00023004"/>
    </source>
</evidence>
<evidence type="ECO:0000256" key="2">
    <source>
        <dbReference type="ARBA" id="ARBA00022723"/>
    </source>
</evidence>
<dbReference type="eggNOG" id="KOG2539">
    <property type="taxonomic scope" value="Eukaryota"/>
</dbReference>
<feature type="compositionally biased region" description="Polar residues" evidence="8">
    <location>
        <begin position="501"/>
        <end position="510"/>
    </location>
</feature>
<name>U1HIB3_ENDPU</name>
<evidence type="ECO:0000256" key="8">
    <source>
        <dbReference type="SAM" id="MobiDB-lite"/>
    </source>
</evidence>
<protein>
    <recommendedName>
        <fullName evidence="12">37S ribosomal protein Rsm22</fullName>
    </recommendedName>
</protein>
<feature type="region of interest" description="Disordered" evidence="8">
    <location>
        <begin position="62"/>
        <end position="82"/>
    </location>
</feature>
<feature type="compositionally biased region" description="Basic and acidic residues" evidence="8">
    <location>
        <begin position="1202"/>
        <end position="1247"/>
    </location>
</feature>
<dbReference type="InterPro" id="IPR015324">
    <property type="entry name" value="Ribosomal_Rsm22-like"/>
</dbReference>
<keyword evidence="9" id="KW-0732">Signal</keyword>
<dbReference type="InterPro" id="IPR052571">
    <property type="entry name" value="Mt_RNA_Methyltransferase"/>
</dbReference>
<feature type="compositionally biased region" description="Polar residues" evidence="8">
    <location>
        <begin position="1134"/>
        <end position="1166"/>
    </location>
</feature>
<feature type="region of interest" description="Disordered" evidence="8">
    <location>
        <begin position="1097"/>
        <end position="1247"/>
    </location>
</feature>
<feature type="signal peptide" evidence="9">
    <location>
        <begin position="1"/>
        <end position="20"/>
    </location>
</feature>
<evidence type="ECO:0000313" key="10">
    <source>
        <dbReference type="EMBL" id="ERF69940.1"/>
    </source>
</evidence>
<dbReference type="GO" id="GO:0005763">
    <property type="term" value="C:mitochondrial small ribosomal subunit"/>
    <property type="evidence" value="ECO:0007669"/>
    <property type="project" value="TreeGrafter"/>
</dbReference>
<proteinExistence type="predicted"/>
<feature type="compositionally biased region" description="Basic and acidic residues" evidence="8">
    <location>
        <begin position="1097"/>
        <end position="1107"/>
    </location>
</feature>
<feature type="region of interest" description="Disordered" evidence="8">
    <location>
        <begin position="479"/>
        <end position="510"/>
    </location>
</feature>
<organism evidence="10 11">
    <name type="scientific">Endocarpon pusillum (strain Z07020 / HMAS-L-300199)</name>
    <name type="common">Lichen-forming fungus</name>
    <dbReference type="NCBI Taxonomy" id="1263415"/>
    <lineage>
        <taxon>Eukaryota</taxon>
        <taxon>Fungi</taxon>
        <taxon>Dikarya</taxon>
        <taxon>Ascomycota</taxon>
        <taxon>Pezizomycotina</taxon>
        <taxon>Eurotiomycetes</taxon>
        <taxon>Chaetothyriomycetidae</taxon>
        <taxon>Verrucariales</taxon>
        <taxon>Verrucariaceae</taxon>
        <taxon>Endocarpon</taxon>
    </lineage>
</organism>
<dbReference type="Pfam" id="PF09243">
    <property type="entry name" value="Rsm22"/>
    <property type="match status" value="1"/>
</dbReference>
<gene>
    <name evidence="10" type="ORF">EPUS_05484</name>
</gene>
<dbReference type="GO" id="GO:0008168">
    <property type="term" value="F:methyltransferase activity"/>
    <property type="evidence" value="ECO:0007669"/>
    <property type="project" value="InterPro"/>
</dbReference>
<dbReference type="RefSeq" id="XP_007804440.1">
    <property type="nucleotide sequence ID" value="XM_007806249.1"/>
</dbReference>